<dbReference type="SUPFAM" id="SSF48452">
    <property type="entry name" value="TPR-like"/>
    <property type="match status" value="1"/>
</dbReference>
<feature type="compositionally biased region" description="Basic and acidic residues" evidence="1">
    <location>
        <begin position="422"/>
        <end position="448"/>
    </location>
</feature>
<dbReference type="CDD" id="cd00093">
    <property type="entry name" value="HTH_XRE"/>
    <property type="match status" value="1"/>
</dbReference>
<evidence type="ECO:0000256" key="1">
    <source>
        <dbReference type="SAM" id="MobiDB-lite"/>
    </source>
</evidence>
<evidence type="ECO:0000313" key="3">
    <source>
        <dbReference type="EMBL" id="MBB4969249.1"/>
    </source>
</evidence>
<dbReference type="GO" id="GO:0003677">
    <property type="term" value="F:DNA binding"/>
    <property type="evidence" value="ECO:0007669"/>
    <property type="project" value="InterPro"/>
</dbReference>
<sequence>MNTIGSHSSPVTPEVWDQQEMRDALARREISAVYRLLRRHGVSQRQIAALTGQSQSEVSEILKGRQVMAYDVLARIAQGLGVPRGYMGLAYDEATAVRVAASADSPHSEEDESVKRRKFLAHAAAITVGAAVFGTDSGSWAASPAQTPAPGRIGMTDVRQVEAATRALRTLDYQYGGGSCRDAVVAQLSWGQQMLGANATELVRERLYVALADLHNLAGWTSFDTGLYDSARNHFGQALGLAKQGRKEELVANILYRMGRVYLHQNAPDDALKVFQLGQLAAQNSGSELAVGILCANEAWAYAKMGSDDQALKLLGRARDEFARADIGEAPAWAKFFDANDLSSMIGTVHTELAQTVDTKYTRTAIPALSKAIGGFGDDMSRSRSFNLTSLSINHLLEGDIDHGARIGRQAIDMSEALKSVRTKDRMRPLQREADKRKNNPEARELAERVAQFTGSGDSAA</sequence>
<dbReference type="Gene3D" id="1.25.40.10">
    <property type="entry name" value="Tetratricopeptide repeat domain"/>
    <property type="match status" value="1"/>
</dbReference>
<dbReference type="SMART" id="SM00530">
    <property type="entry name" value="HTH_XRE"/>
    <property type="match status" value="1"/>
</dbReference>
<dbReference type="SMART" id="SM00028">
    <property type="entry name" value="TPR"/>
    <property type="match status" value="3"/>
</dbReference>
<accession>A0A7W7T9X9</accession>
<dbReference type="Proteomes" id="UP000542674">
    <property type="component" value="Unassembled WGS sequence"/>
</dbReference>
<reference evidence="3 4" key="1">
    <citation type="submission" date="2020-08" db="EMBL/GenBank/DDBJ databases">
        <title>Sequencing the genomes of 1000 actinobacteria strains.</title>
        <authorList>
            <person name="Klenk H.-P."/>
        </authorList>
    </citation>
    <scope>NUCLEOTIDE SEQUENCE [LARGE SCALE GENOMIC DNA]</scope>
    <source>
        <strain evidence="3 4">DSM 45084</strain>
    </source>
</reference>
<name>A0A7W7T9X9_9PSEU</name>
<feature type="region of interest" description="Disordered" evidence="1">
    <location>
        <begin position="422"/>
        <end position="461"/>
    </location>
</feature>
<comment type="caution">
    <text evidence="3">The sequence shown here is derived from an EMBL/GenBank/DDBJ whole genome shotgun (WGS) entry which is preliminary data.</text>
</comment>
<dbReference type="Gene3D" id="1.10.260.40">
    <property type="entry name" value="lambda repressor-like DNA-binding domains"/>
    <property type="match status" value="1"/>
</dbReference>
<dbReference type="PROSITE" id="PS50943">
    <property type="entry name" value="HTH_CROC1"/>
    <property type="match status" value="1"/>
</dbReference>
<organism evidence="3 4">
    <name type="scientific">Saccharothrix violaceirubra</name>
    <dbReference type="NCBI Taxonomy" id="413306"/>
    <lineage>
        <taxon>Bacteria</taxon>
        <taxon>Bacillati</taxon>
        <taxon>Actinomycetota</taxon>
        <taxon>Actinomycetes</taxon>
        <taxon>Pseudonocardiales</taxon>
        <taxon>Pseudonocardiaceae</taxon>
        <taxon>Saccharothrix</taxon>
    </lineage>
</organism>
<dbReference type="InterPro" id="IPR001387">
    <property type="entry name" value="Cro/C1-type_HTH"/>
</dbReference>
<keyword evidence="4" id="KW-1185">Reference proteome</keyword>
<dbReference type="InterPro" id="IPR019734">
    <property type="entry name" value="TPR_rpt"/>
</dbReference>
<evidence type="ECO:0000313" key="4">
    <source>
        <dbReference type="Proteomes" id="UP000542674"/>
    </source>
</evidence>
<dbReference type="InterPro" id="IPR011990">
    <property type="entry name" value="TPR-like_helical_dom_sf"/>
</dbReference>
<dbReference type="AlphaFoldDB" id="A0A7W7T9X9"/>
<gene>
    <name evidence="3" type="ORF">F4559_006608</name>
</gene>
<dbReference type="InterPro" id="IPR010982">
    <property type="entry name" value="Lambda_DNA-bd_dom_sf"/>
</dbReference>
<feature type="domain" description="HTH cro/C1-type" evidence="2">
    <location>
        <begin position="33"/>
        <end position="87"/>
    </location>
</feature>
<proteinExistence type="predicted"/>
<evidence type="ECO:0000259" key="2">
    <source>
        <dbReference type="PROSITE" id="PS50943"/>
    </source>
</evidence>
<dbReference type="EMBL" id="JACHJS010000001">
    <property type="protein sequence ID" value="MBB4969249.1"/>
    <property type="molecule type" value="Genomic_DNA"/>
</dbReference>
<protein>
    <submittedName>
        <fullName evidence="3">Transcriptional regulator with XRE-family HTH domain</fullName>
    </submittedName>
</protein>
<dbReference type="SUPFAM" id="SSF47413">
    <property type="entry name" value="lambda repressor-like DNA-binding domains"/>
    <property type="match status" value="1"/>
</dbReference>
<dbReference type="Pfam" id="PF13560">
    <property type="entry name" value="HTH_31"/>
    <property type="match status" value="1"/>
</dbReference>